<organism evidence="1 2">
    <name type="scientific">Linum tenue</name>
    <dbReference type="NCBI Taxonomy" id="586396"/>
    <lineage>
        <taxon>Eukaryota</taxon>
        <taxon>Viridiplantae</taxon>
        <taxon>Streptophyta</taxon>
        <taxon>Embryophyta</taxon>
        <taxon>Tracheophyta</taxon>
        <taxon>Spermatophyta</taxon>
        <taxon>Magnoliopsida</taxon>
        <taxon>eudicotyledons</taxon>
        <taxon>Gunneridae</taxon>
        <taxon>Pentapetalae</taxon>
        <taxon>rosids</taxon>
        <taxon>fabids</taxon>
        <taxon>Malpighiales</taxon>
        <taxon>Linaceae</taxon>
        <taxon>Linum</taxon>
    </lineage>
</organism>
<comment type="caution">
    <text evidence="1">The sequence shown here is derived from an EMBL/GenBank/DDBJ whole genome shotgun (WGS) entry which is preliminary data.</text>
</comment>
<gene>
    <name evidence="1" type="ORF">LITE_LOCUS23574</name>
</gene>
<keyword evidence="2" id="KW-1185">Reference proteome</keyword>
<dbReference type="Proteomes" id="UP001154282">
    <property type="component" value="Unassembled WGS sequence"/>
</dbReference>
<feature type="non-terminal residue" evidence="1">
    <location>
        <position position="1"/>
    </location>
</feature>
<evidence type="ECO:0000313" key="2">
    <source>
        <dbReference type="Proteomes" id="UP001154282"/>
    </source>
</evidence>
<name>A0AAV0LGG5_9ROSI</name>
<reference evidence="1" key="1">
    <citation type="submission" date="2022-08" db="EMBL/GenBank/DDBJ databases">
        <authorList>
            <person name="Gutierrez-Valencia J."/>
        </authorList>
    </citation>
    <scope>NUCLEOTIDE SEQUENCE</scope>
</reference>
<protein>
    <submittedName>
        <fullName evidence="1">Uncharacterized protein</fullName>
    </submittedName>
</protein>
<sequence length="57" mass="7013">EKRGQPFICRERIKKREEIRKKREERKSCSFRFCSRAVCSSERSGRLHRWIVLKFGQ</sequence>
<dbReference type="EMBL" id="CAMGYJ010000006">
    <property type="protein sequence ID" value="CAI0432720.1"/>
    <property type="molecule type" value="Genomic_DNA"/>
</dbReference>
<proteinExistence type="predicted"/>
<accession>A0AAV0LGG5</accession>
<evidence type="ECO:0000313" key="1">
    <source>
        <dbReference type="EMBL" id="CAI0432720.1"/>
    </source>
</evidence>
<dbReference type="AlphaFoldDB" id="A0AAV0LGG5"/>